<dbReference type="Pfam" id="PF22528">
    <property type="entry name" value="PRMT_C"/>
    <property type="match status" value="1"/>
</dbReference>
<sequence length="400" mass="42815">MAAAGGAGGGVDPPPPPVAGAAAGDDATTLTASKKEHPFFHYYGLLVHQQNMLQDHVRTGTYQQAISANKANFEGKAVLDVGTGTGILAFFAVQAGARVVYAVEASAMADSAKKLVEANGMSDRIKVIKGKVEEVELPEKVDVIISEPMGFMLVHERMLESYMAARDKFLKPGGLMMPTVGTIYVAPFSDDALYQEQKAKTGFWETTDFYGVNLSSLVGNAMDDHFSQPVVGYFAPSVLLCDTTATHKVDFSRDSIASLEDINIPFSFRIAKTALLHGIAAWFDVSFDGSTQSVKLSTSPHAPGTHWYQCRLLLKEPLAVNATQEVEGSVHMVANDQFSYTVTVTVRLCGTSIEQTNVLNLHDQMYHYLQDPAAATPATGAEGYGTAGYGASADGTYGAY</sequence>
<dbReference type="SUPFAM" id="SSF53335">
    <property type="entry name" value="S-adenosyl-L-methionine-dependent methyltransferases"/>
    <property type="match status" value="1"/>
</dbReference>
<dbReference type="Gene3D" id="3.40.50.150">
    <property type="entry name" value="Vaccinia Virus protein VP39"/>
    <property type="match status" value="1"/>
</dbReference>
<dbReference type="PANTHER" id="PTHR11006">
    <property type="entry name" value="PROTEIN ARGININE N-METHYLTRANSFERASE"/>
    <property type="match status" value="1"/>
</dbReference>
<protein>
    <recommendedName>
        <fullName evidence="3">type I protein arginine methyltransferase</fullName>
        <ecNumber evidence="3">2.1.1.319</ecNumber>
    </recommendedName>
</protein>
<evidence type="ECO:0000256" key="6">
    <source>
        <dbReference type="ARBA" id="ARBA00022679"/>
    </source>
</evidence>
<keyword evidence="9" id="KW-0805">Transcription regulation</keyword>
<dbReference type="GO" id="GO:0035241">
    <property type="term" value="F:protein-arginine omega-N monomethyltransferase activity"/>
    <property type="evidence" value="ECO:0007669"/>
    <property type="project" value="UniProtKB-ARBA"/>
</dbReference>
<feature type="domain" description="Protein arginine N-methyltransferase" evidence="16">
    <location>
        <begin position="181"/>
        <end position="345"/>
    </location>
</feature>
<dbReference type="InterPro" id="IPR029063">
    <property type="entry name" value="SAM-dependent_MTases_sf"/>
</dbReference>
<keyword evidence="7 13" id="KW-0949">S-adenosyl-L-methionine</keyword>
<dbReference type="PROSITE" id="PS51678">
    <property type="entry name" value="SAM_MT_PRMT"/>
    <property type="match status" value="1"/>
</dbReference>
<organism evidence="17">
    <name type="scientific">Bicosoecida sp. CB-2014</name>
    <dbReference type="NCBI Taxonomy" id="1486930"/>
    <lineage>
        <taxon>Eukaryota</taxon>
        <taxon>Sar</taxon>
        <taxon>Stramenopiles</taxon>
        <taxon>Bigyra</taxon>
        <taxon>Opalozoa</taxon>
        <taxon>Bicosoecida</taxon>
    </lineage>
</organism>
<accession>A0A7S1C457</accession>
<dbReference type="InterPro" id="IPR041698">
    <property type="entry name" value="Methyltransf_25"/>
</dbReference>
<evidence type="ECO:0000256" key="14">
    <source>
        <dbReference type="SAM" id="MobiDB-lite"/>
    </source>
</evidence>
<dbReference type="FunFam" id="3.40.50.150:FF:000052">
    <property type="entry name" value="Probable histone-arginine methyltransferase CARM1"/>
    <property type="match status" value="1"/>
</dbReference>
<dbReference type="Pfam" id="PF13649">
    <property type="entry name" value="Methyltransf_25"/>
    <property type="match status" value="1"/>
</dbReference>
<reference evidence="17" key="1">
    <citation type="submission" date="2021-01" db="EMBL/GenBank/DDBJ databases">
        <authorList>
            <person name="Corre E."/>
            <person name="Pelletier E."/>
            <person name="Niang G."/>
            <person name="Scheremetjew M."/>
            <person name="Finn R."/>
            <person name="Kale V."/>
            <person name="Holt S."/>
            <person name="Cochrane G."/>
            <person name="Meng A."/>
            <person name="Brown T."/>
            <person name="Cohen L."/>
        </authorList>
    </citation>
    <scope>NUCLEOTIDE SEQUENCE</scope>
    <source>
        <strain evidence="17">Ms1</strain>
    </source>
</reference>
<keyword evidence="11" id="KW-0539">Nucleus</keyword>
<feature type="compositionally biased region" description="Gly residues" evidence="14">
    <location>
        <begin position="1"/>
        <end position="11"/>
    </location>
</feature>
<evidence type="ECO:0000256" key="3">
    <source>
        <dbReference type="ARBA" id="ARBA00011925"/>
    </source>
</evidence>
<dbReference type="InterPro" id="IPR025799">
    <property type="entry name" value="Arg_MeTrfase"/>
</dbReference>
<dbReference type="CDD" id="cd02440">
    <property type="entry name" value="AdoMet_MTases"/>
    <property type="match status" value="1"/>
</dbReference>
<evidence type="ECO:0000313" key="17">
    <source>
        <dbReference type="EMBL" id="CAD8907687.1"/>
    </source>
</evidence>
<dbReference type="Gene3D" id="2.70.160.11">
    <property type="entry name" value="Hnrnp arginine n-methyltransferase1"/>
    <property type="match status" value="1"/>
</dbReference>
<keyword evidence="5 13" id="KW-0489">Methyltransferase</keyword>
<comment type="catalytic activity">
    <reaction evidence="12">
        <text>L-arginyl-[protein] + 2 S-adenosyl-L-methionine = N(omega),N(omega)-dimethyl-L-arginyl-[protein] + 2 S-adenosyl-L-homocysteine + 2 H(+)</text>
        <dbReference type="Rhea" id="RHEA:48096"/>
        <dbReference type="Rhea" id="RHEA-COMP:10532"/>
        <dbReference type="Rhea" id="RHEA-COMP:11991"/>
        <dbReference type="ChEBI" id="CHEBI:15378"/>
        <dbReference type="ChEBI" id="CHEBI:29965"/>
        <dbReference type="ChEBI" id="CHEBI:57856"/>
        <dbReference type="ChEBI" id="CHEBI:59789"/>
        <dbReference type="ChEBI" id="CHEBI:61897"/>
        <dbReference type="EC" id="2.1.1.319"/>
    </reaction>
</comment>
<evidence type="ECO:0000256" key="2">
    <source>
        <dbReference type="ARBA" id="ARBA00004496"/>
    </source>
</evidence>
<evidence type="ECO:0000259" key="16">
    <source>
        <dbReference type="Pfam" id="PF22528"/>
    </source>
</evidence>
<evidence type="ECO:0000256" key="1">
    <source>
        <dbReference type="ARBA" id="ARBA00004123"/>
    </source>
</evidence>
<evidence type="ECO:0000256" key="13">
    <source>
        <dbReference type="PROSITE-ProRule" id="PRU01015"/>
    </source>
</evidence>
<evidence type="ECO:0000259" key="15">
    <source>
        <dbReference type="Pfam" id="PF13649"/>
    </source>
</evidence>
<evidence type="ECO:0000256" key="8">
    <source>
        <dbReference type="ARBA" id="ARBA00022853"/>
    </source>
</evidence>
<dbReference type="GO" id="GO:0005737">
    <property type="term" value="C:cytoplasm"/>
    <property type="evidence" value="ECO:0007669"/>
    <property type="project" value="UniProtKB-SubCell"/>
</dbReference>
<dbReference type="EC" id="2.1.1.319" evidence="3"/>
<keyword evidence="6 13" id="KW-0808">Transferase</keyword>
<dbReference type="GO" id="GO:0032259">
    <property type="term" value="P:methylation"/>
    <property type="evidence" value="ECO:0007669"/>
    <property type="project" value="UniProtKB-KW"/>
</dbReference>
<dbReference type="EMBL" id="HBFS01001327">
    <property type="protein sequence ID" value="CAD8907687.1"/>
    <property type="molecule type" value="Transcribed_RNA"/>
</dbReference>
<keyword evidence="10" id="KW-0804">Transcription</keyword>
<proteinExistence type="predicted"/>
<keyword evidence="8" id="KW-0156">Chromatin regulator</keyword>
<evidence type="ECO:0000256" key="7">
    <source>
        <dbReference type="ARBA" id="ARBA00022691"/>
    </source>
</evidence>
<dbReference type="GO" id="GO:0035242">
    <property type="term" value="F:protein-arginine omega-N asymmetric methyltransferase activity"/>
    <property type="evidence" value="ECO:0007669"/>
    <property type="project" value="UniProtKB-EC"/>
</dbReference>
<dbReference type="InterPro" id="IPR055135">
    <property type="entry name" value="PRMT_dom"/>
</dbReference>
<dbReference type="GO" id="GO:0005634">
    <property type="term" value="C:nucleus"/>
    <property type="evidence" value="ECO:0007669"/>
    <property type="project" value="UniProtKB-SubCell"/>
</dbReference>
<evidence type="ECO:0000256" key="5">
    <source>
        <dbReference type="ARBA" id="ARBA00022603"/>
    </source>
</evidence>
<feature type="domain" description="Methyltransferase" evidence="15">
    <location>
        <begin position="78"/>
        <end position="174"/>
    </location>
</feature>
<evidence type="ECO:0000256" key="9">
    <source>
        <dbReference type="ARBA" id="ARBA00023015"/>
    </source>
</evidence>
<evidence type="ECO:0000256" key="10">
    <source>
        <dbReference type="ARBA" id="ARBA00023163"/>
    </source>
</evidence>
<feature type="region of interest" description="Disordered" evidence="14">
    <location>
        <begin position="1"/>
        <end position="27"/>
    </location>
</feature>
<evidence type="ECO:0000256" key="11">
    <source>
        <dbReference type="ARBA" id="ARBA00023242"/>
    </source>
</evidence>
<dbReference type="AlphaFoldDB" id="A0A7S1C457"/>
<keyword evidence="4" id="KW-0963">Cytoplasm</keyword>
<name>A0A7S1C457_9STRA</name>
<dbReference type="GO" id="GO:0070611">
    <property type="term" value="F:histone H3R2 methyltransferase activity"/>
    <property type="evidence" value="ECO:0007669"/>
    <property type="project" value="TreeGrafter"/>
</dbReference>
<gene>
    <name evidence="17" type="ORF">BSP0115_LOCUS883</name>
</gene>
<dbReference type="PANTHER" id="PTHR11006:SF10">
    <property type="entry name" value="HISTONE-ARGININE METHYLTRANSFERASE CARMER-RELATED"/>
    <property type="match status" value="1"/>
</dbReference>
<comment type="subcellular location">
    <subcellularLocation>
        <location evidence="2">Cytoplasm</location>
    </subcellularLocation>
    <subcellularLocation>
        <location evidence="1">Nucleus</location>
    </subcellularLocation>
</comment>
<evidence type="ECO:0000256" key="4">
    <source>
        <dbReference type="ARBA" id="ARBA00022490"/>
    </source>
</evidence>
<evidence type="ECO:0000256" key="12">
    <source>
        <dbReference type="ARBA" id="ARBA00049086"/>
    </source>
</evidence>